<dbReference type="Pfam" id="PF02782">
    <property type="entry name" value="FGGY_C"/>
    <property type="match status" value="1"/>
</dbReference>
<dbReference type="Gene3D" id="3.30.420.40">
    <property type="match status" value="1"/>
</dbReference>
<comment type="similarity">
    <text evidence="1">Belongs to the FGGY kinase family.</text>
</comment>
<organism evidence="5 6">
    <name type="scientific">Candidatus Thermofonsia Clade 1 bacterium</name>
    <dbReference type="NCBI Taxonomy" id="2364210"/>
    <lineage>
        <taxon>Bacteria</taxon>
        <taxon>Bacillati</taxon>
        <taxon>Chloroflexota</taxon>
        <taxon>Candidatus Thermofontia</taxon>
        <taxon>Candidatus Thermofonsia Clade 1</taxon>
    </lineage>
</organism>
<evidence type="ECO:0000256" key="3">
    <source>
        <dbReference type="ARBA" id="ARBA00022777"/>
    </source>
</evidence>
<sequence>RKLPPGALGLMLVPYWNAVMPPFWDAKATGITIGWTGAHRREHFYRAILEGIAFEHRLAMEAIQTATGQRIDEFILMGGGSRSALWCQIVADINGKVVKRASTAEATNLGAGILAAAAAGWYASVRQAANAMTSTEQVYQPDPATHQVYDKLFREVYCQIFPALQKAVDRLSELTYGYSS</sequence>
<dbReference type="Proteomes" id="UP000229681">
    <property type="component" value="Unassembled WGS sequence"/>
</dbReference>
<feature type="domain" description="Carbohydrate kinase FGGY C-terminal" evidence="4">
    <location>
        <begin position="8"/>
        <end position="119"/>
    </location>
</feature>
<keyword evidence="2" id="KW-0808">Transferase</keyword>
<dbReference type="GO" id="GO:0016301">
    <property type="term" value="F:kinase activity"/>
    <property type="evidence" value="ECO:0007669"/>
    <property type="project" value="UniProtKB-KW"/>
</dbReference>
<evidence type="ECO:0000313" key="6">
    <source>
        <dbReference type="Proteomes" id="UP000229681"/>
    </source>
</evidence>
<dbReference type="InterPro" id="IPR043129">
    <property type="entry name" value="ATPase_NBD"/>
</dbReference>
<dbReference type="InterPro" id="IPR018485">
    <property type="entry name" value="FGGY_C"/>
</dbReference>
<dbReference type="PANTHER" id="PTHR43095">
    <property type="entry name" value="SUGAR KINASE"/>
    <property type="match status" value="1"/>
</dbReference>
<dbReference type="GO" id="GO:0005975">
    <property type="term" value="P:carbohydrate metabolic process"/>
    <property type="evidence" value="ECO:0007669"/>
    <property type="project" value="InterPro"/>
</dbReference>
<accession>A0A2M8PAG5</accession>
<feature type="non-terminal residue" evidence="5">
    <location>
        <position position="1"/>
    </location>
</feature>
<dbReference type="PANTHER" id="PTHR43095:SF5">
    <property type="entry name" value="XYLULOSE KINASE"/>
    <property type="match status" value="1"/>
</dbReference>
<evidence type="ECO:0000256" key="1">
    <source>
        <dbReference type="ARBA" id="ARBA00009156"/>
    </source>
</evidence>
<dbReference type="InterPro" id="IPR050406">
    <property type="entry name" value="FGGY_Carb_Kinase"/>
</dbReference>
<dbReference type="EMBL" id="PGTM01000347">
    <property type="protein sequence ID" value="PJF34544.1"/>
    <property type="molecule type" value="Genomic_DNA"/>
</dbReference>
<comment type="caution">
    <text evidence="5">The sequence shown here is derived from an EMBL/GenBank/DDBJ whole genome shotgun (WGS) entry which is preliminary data.</text>
</comment>
<evidence type="ECO:0000259" key="4">
    <source>
        <dbReference type="Pfam" id="PF02782"/>
    </source>
</evidence>
<dbReference type="AlphaFoldDB" id="A0A2M8PAG5"/>
<proteinExistence type="inferred from homology"/>
<evidence type="ECO:0000256" key="2">
    <source>
        <dbReference type="ARBA" id="ARBA00022679"/>
    </source>
</evidence>
<protein>
    <submittedName>
        <fullName evidence="5">Xylulose kinase</fullName>
    </submittedName>
</protein>
<reference evidence="5 6" key="1">
    <citation type="submission" date="2017-11" db="EMBL/GenBank/DDBJ databases">
        <title>Evolution of Phototrophy in the Chloroflexi Phylum Driven by Horizontal Gene Transfer.</title>
        <authorList>
            <person name="Ward L.M."/>
            <person name="Hemp J."/>
            <person name="Shih P.M."/>
            <person name="Mcglynn S.E."/>
            <person name="Fischer W."/>
        </authorList>
    </citation>
    <scope>NUCLEOTIDE SEQUENCE [LARGE SCALE GENOMIC DNA]</scope>
    <source>
        <strain evidence="5">JP3_13</strain>
    </source>
</reference>
<name>A0A2M8PAG5_9CHLR</name>
<evidence type="ECO:0000313" key="5">
    <source>
        <dbReference type="EMBL" id="PJF34544.1"/>
    </source>
</evidence>
<dbReference type="SUPFAM" id="SSF53067">
    <property type="entry name" value="Actin-like ATPase domain"/>
    <property type="match status" value="1"/>
</dbReference>
<gene>
    <name evidence="5" type="ORF">CUN49_15125</name>
</gene>
<keyword evidence="3 5" id="KW-0418">Kinase</keyword>